<dbReference type="Gene3D" id="3.10.100.10">
    <property type="entry name" value="Mannose-Binding Protein A, subunit A"/>
    <property type="match status" value="1"/>
</dbReference>
<dbReference type="SUPFAM" id="SSF56436">
    <property type="entry name" value="C-type lectin-like"/>
    <property type="match status" value="1"/>
</dbReference>
<organism evidence="3 4">
    <name type="scientific">Crassostrea virginica</name>
    <name type="common">Eastern oyster</name>
    <dbReference type="NCBI Taxonomy" id="6565"/>
    <lineage>
        <taxon>Eukaryota</taxon>
        <taxon>Metazoa</taxon>
        <taxon>Spiralia</taxon>
        <taxon>Lophotrochozoa</taxon>
        <taxon>Mollusca</taxon>
        <taxon>Bivalvia</taxon>
        <taxon>Autobranchia</taxon>
        <taxon>Pteriomorphia</taxon>
        <taxon>Ostreida</taxon>
        <taxon>Ostreoidea</taxon>
        <taxon>Ostreidae</taxon>
        <taxon>Crassostrea</taxon>
    </lineage>
</organism>
<feature type="region of interest" description="Disordered" evidence="1">
    <location>
        <begin position="289"/>
        <end position="357"/>
    </location>
</feature>
<name>A0A8B8EYM4_CRAVI</name>
<dbReference type="InterPro" id="IPR016186">
    <property type="entry name" value="C-type_lectin-like/link_sf"/>
</dbReference>
<sequence length="505" mass="57134">MLGLWRCEAANVLMKMKQTVFNSMVWILLSVSTSESLPQWTNQRLVFTVFEANQTWNEAREICRNNGRWLLSMEEKNAWTMWKLLMDPSAGLPHRPYDVRYWMDVHARDLQNMSNLYHDDCSRVTYVEWELDTDQRLNYVVEEPCLAFDAYWRPFTATLLKLWLGLTCQENHYFICITPMDDLLCVDTCHESVYLFPNSDLECLALCGNLGSSCTSRFLSLDDFTVCHIVKANLATSDISYNICYFPQLYGGLQLCTSPVSFDLNFTINDQPDVMDLCAEADTTTQYATTEQKSDSTTVQSTIQETTQEQHSTKQSNDVTTEKSTTQTTTQQQHNTQQQSSDSTTEQSTTQQTEQKTTNVFQTTGGYKVMTTEPVLATTSSVLCECPCSTVANISDPLLTIEEKVERLKKELTVNKRNTSSHRRSLISVADHRVSATSIGSMGVVILSVVVGSICLLDLTSVRCGVIAQKCCKRKSKKIGDRGDNSKPKIKDDNPNFKLNELVNT</sequence>
<evidence type="ECO:0000259" key="2">
    <source>
        <dbReference type="PROSITE" id="PS50041"/>
    </source>
</evidence>
<dbReference type="CDD" id="cd00037">
    <property type="entry name" value="CLECT"/>
    <property type="match status" value="1"/>
</dbReference>
<dbReference type="KEGG" id="cvn:111137480"/>
<proteinExistence type="predicted"/>
<dbReference type="Proteomes" id="UP000694844">
    <property type="component" value="Chromosome 5"/>
</dbReference>
<keyword evidence="3" id="KW-1185">Reference proteome</keyword>
<dbReference type="PROSITE" id="PS50041">
    <property type="entry name" value="C_TYPE_LECTIN_2"/>
    <property type="match status" value="1"/>
</dbReference>
<gene>
    <name evidence="4" type="primary">LOC111137480</name>
</gene>
<evidence type="ECO:0000313" key="3">
    <source>
        <dbReference type="Proteomes" id="UP000694844"/>
    </source>
</evidence>
<dbReference type="AlphaFoldDB" id="A0A8B8EYM4"/>
<dbReference type="RefSeq" id="XP_022344653.1">
    <property type="nucleotide sequence ID" value="XM_022488945.1"/>
</dbReference>
<dbReference type="GeneID" id="111137480"/>
<evidence type="ECO:0000256" key="1">
    <source>
        <dbReference type="SAM" id="MobiDB-lite"/>
    </source>
</evidence>
<feature type="compositionally biased region" description="Low complexity" evidence="1">
    <location>
        <begin position="322"/>
        <end position="357"/>
    </location>
</feature>
<reference evidence="4" key="1">
    <citation type="submission" date="2025-08" db="UniProtKB">
        <authorList>
            <consortium name="RefSeq"/>
        </authorList>
    </citation>
    <scope>IDENTIFICATION</scope>
    <source>
        <tissue evidence="4">Whole sample</tissue>
    </source>
</reference>
<accession>A0A8B8EYM4</accession>
<feature type="compositionally biased region" description="Polar residues" evidence="1">
    <location>
        <begin position="289"/>
        <end position="319"/>
    </location>
</feature>
<feature type="domain" description="C-type lectin" evidence="2">
    <location>
        <begin position="42"/>
        <end position="177"/>
    </location>
</feature>
<protein>
    <submittedName>
        <fullName evidence="4">Uncharacterized protein LOC111137480</fullName>
    </submittedName>
</protein>
<evidence type="ECO:0000313" key="4">
    <source>
        <dbReference type="RefSeq" id="XP_022344653.1"/>
    </source>
</evidence>
<dbReference type="InterPro" id="IPR001304">
    <property type="entry name" value="C-type_lectin-like"/>
</dbReference>
<dbReference type="InterPro" id="IPR016187">
    <property type="entry name" value="CTDL_fold"/>
</dbReference>
<dbReference type="OrthoDB" id="6085332at2759"/>